<keyword evidence="2" id="KW-0812">Transmembrane</keyword>
<proteinExistence type="predicted"/>
<organism evidence="3 4">
    <name type="scientific">Candidatus Anaerobutyricum stercoris</name>
    <dbReference type="NCBI Taxonomy" id="2838457"/>
    <lineage>
        <taxon>Bacteria</taxon>
        <taxon>Bacillati</taxon>
        <taxon>Bacillota</taxon>
        <taxon>Clostridia</taxon>
        <taxon>Lachnospirales</taxon>
        <taxon>Lachnospiraceae</taxon>
        <taxon>Anaerobutyricum</taxon>
    </lineage>
</organism>
<gene>
    <name evidence="3" type="ORF">H9968_00400</name>
</gene>
<reference evidence="3" key="1">
    <citation type="journal article" date="2021" name="PeerJ">
        <title>Extensive microbial diversity within the chicken gut microbiome revealed by metagenomics and culture.</title>
        <authorList>
            <person name="Gilroy R."/>
            <person name="Ravi A."/>
            <person name="Getino M."/>
            <person name="Pursley I."/>
            <person name="Horton D.L."/>
            <person name="Alikhan N.F."/>
            <person name="Baker D."/>
            <person name="Gharbi K."/>
            <person name="Hall N."/>
            <person name="Watson M."/>
            <person name="Adriaenssens E.M."/>
            <person name="Foster-Nyarko E."/>
            <person name="Jarju S."/>
            <person name="Secka A."/>
            <person name="Antonio M."/>
            <person name="Oren A."/>
            <person name="Chaudhuri R.R."/>
            <person name="La Ragione R."/>
            <person name="Hildebrand F."/>
            <person name="Pallen M.J."/>
        </authorList>
    </citation>
    <scope>NUCLEOTIDE SEQUENCE</scope>
    <source>
        <strain evidence="3">CHK179-28034</strain>
    </source>
</reference>
<keyword evidence="2" id="KW-0472">Membrane</keyword>
<protein>
    <submittedName>
        <fullName evidence="3">DUF2953 domain-containing protein</fullName>
    </submittedName>
</protein>
<feature type="compositionally biased region" description="Basic and acidic residues" evidence="1">
    <location>
        <begin position="104"/>
        <end position="134"/>
    </location>
</feature>
<comment type="caution">
    <text evidence="3">The sequence shown here is derived from an EMBL/GenBank/DDBJ whole genome shotgun (WGS) entry which is preliminary data.</text>
</comment>
<keyword evidence="2" id="KW-1133">Transmembrane helix</keyword>
<evidence type="ECO:0000313" key="3">
    <source>
        <dbReference type="EMBL" id="HIZ38376.1"/>
    </source>
</evidence>
<feature type="compositionally biased region" description="Basic and acidic residues" evidence="1">
    <location>
        <begin position="141"/>
        <end position="188"/>
    </location>
</feature>
<dbReference type="EMBL" id="DXBR01000006">
    <property type="protein sequence ID" value="HIZ38376.1"/>
    <property type="molecule type" value="Genomic_DNA"/>
</dbReference>
<dbReference type="AlphaFoldDB" id="A0A9D2J6E7"/>
<evidence type="ECO:0000313" key="4">
    <source>
        <dbReference type="Proteomes" id="UP000824049"/>
    </source>
</evidence>
<feature type="region of interest" description="Disordered" evidence="1">
    <location>
        <begin position="91"/>
        <end position="198"/>
    </location>
</feature>
<dbReference type="Proteomes" id="UP000824049">
    <property type="component" value="Unassembled WGS sequence"/>
</dbReference>
<feature type="transmembrane region" description="Helical" evidence="2">
    <location>
        <begin position="6"/>
        <end position="28"/>
    </location>
</feature>
<sequence>MLYVLLILLKIIGILLALAVGLIILILAMPIRYSFRFNIDEDTFPGGQVKVTWLLAILYIKASYIDKVFDYRVRIFGYQILGNQKEFLEKKQKKKDRDKRKKKRQEDKRQKDKKKQKEEKQKITADQQENRPSDKQNQTSEPEKLGKVSLPEKTDTEEKEQQPVQSDVRKTEDNAEKKAKPRKDSDVSRKKKKTQKESRLISLKKKIEKLKAVWKEYNGKQLMDFAKTIIIKIARHILPRKLRGYIRFGFDDPAATGVVTGAAALFYPKYQNSFTLEPDFQQQCFAADCQGKGRIHLGFFLYTGITALMNRDVRNLIRKML</sequence>
<name>A0A9D2J6E7_9FIRM</name>
<reference evidence="3" key="2">
    <citation type="submission" date="2021-04" db="EMBL/GenBank/DDBJ databases">
        <authorList>
            <person name="Gilroy R."/>
        </authorList>
    </citation>
    <scope>NUCLEOTIDE SEQUENCE</scope>
    <source>
        <strain evidence="3">CHK179-28034</strain>
    </source>
</reference>
<evidence type="ECO:0000256" key="1">
    <source>
        <dbReference type="SAM" id="MobiDB-lite"/>
    </source>
</evidence>
<accession>A0A9D2J6E7</accession>
<evidence type="ECO:0000256" key="2">
    <source>
        <dbReference type="SAM" id="Phobius"/>
    </source>
</evidence>
<feature type="compositionally biased region" description="Basic residues" evidence="1">
    <location>
        <begin position="91"/>
        <end position="103"/>
    </location>
</feature>